<dbReference type="RefSeq" id="WP_094665401.1">
    <property type="nucleotide sequence ID" value="NZ_MWWV01000020.1"/>
</dbReference>
<dbReference type="GO" id="GO:0000820">
    <property type="term" value="P:regulation of glutamine family amino acid metabolic process"/>
    <property type="evidence" value="ECO:0007669"/>
    <property type="project" value="TreeGrafter"/>
</dbReference>
<evidence type="ECO:0000313" key="10">
    <source>
        <dbReference type="Proteomes" id="UP000216444"/>
    </source>
</evidence>
<keyword evidence="10" id="KW-1185">Reference proteome</keyword>
<dbReference type="NCBIfam" id="NF010707">
    <property type="entry name" value="PRK14109.1"/>
    <property type="match status" value="1"/>
</dbReference>
<dbReference type="PANTHER" id="PTHR30621:SF0">
    <property type="entry name" value="BIFUNCTIONAL GLUTAMINE SYNTHETASE ADENYLYLTRANSFERASE_ADENYLYL-REMOVING ENZYME"/>
    <property type="match status" value="1"/>
</dbReference>
<feature type="domain" description="PII-uridylyltransferase/Glutamine-synthetase adenylyltransferase" evidence="8">
    <location>
        <begin position="884"/>
        <end position="1027"/>
    </location>
</feature>
<name>A0A261F8G6_9BIFI</name>
<evidence type="ECO:0000259" key="8">
    <source>
        <dbReference type="Pfam" id="PF08335"/>
    </source>
</evidence>
<dbReference type="InterPro" id="IPR043519">
    <property type="entry name" value="NT_sf"/>
</dbReference>
<keyword evidence="9" id="KW-0436">Ligase</keyword>
<evidence type="ECO:0000256" key="1">
    <source>
        <dbReference type="ARBA" id="ARBA00022679"/>
    </source>
</evidence>
<dbReference type="SUPFAM" id="SSF81301">
    <property type="entry name" value="Nucleotidyltransferase"/>
    <property type="match status" value="2"/>
</dbReference>
<dbReference type="GO" id="GO:0005829">
    <property type="term" value="C:cytosol"/>
    <property type="evidence" value="ECO:0007669"/>
    <property type="project" value="TreeGrafter"/>
</dbReference>
<dbReference type="AlphaFoldDB" id="A0A261F8G6"/>
<feature type="domain" description="PII-uridylyltransferase/Glutamine-synthetase adenylyltransferase" evidence="8">
    <location>
        <begin position="357"/>
        <end position="456"/>
    </location>
</feature>
<organism evidence="9 10">
    <name type="scientific">Bifidobacterium tissieri</name>
    <dbReference type="NCBI Taxonomy" id="1630162"/>
    <lineage>
        <taxon>Bacteria</taxon>
        <taxon>Bacillati</taxon>
        <taxon>Actinomycetota</taxon>
        <taxon>Actinomycetes</taxon>
        <taxon>Bifidobacteriales</taxon>
        <taxon>Bifidobacteriaceae</taxon>
        <taxon>Bifidobacterium</taxon>
    </lineage>
</organism>
<evidence type="ECO:0000256" key="3">
    <source>
        <dbReference type="ARBA" id="ARBA00022741"/>
    </source>
</evidence>
<keyword evidence="1 9" id="KW-0808">Transferase</keyword>
<dbReference type="InterPro" id="IPR023057">
    <property type="entry name" value="GlnE"/>
</dbReference>
<dbReference type="Pfam" id="PF08335">
    <property type="entry name" value="GlnD_UR_UTase"/>
    <property type="match status" value="2"/>
</dbReference>
<dbReference type="Proteomes" id="UP000216444">
    <property type="component" value="Unassembled WGS sequence"/>
</dbReference>
<evidence type="ECO:0000256" key="5">
    <source>
        <dbReference type="ARBA" id="ARBA00022842"/>
    </source>
</evidence>
<dbReference type="GO" id="GO:0005524">
    <property type="term" value="F:ATP binding"/>
    <property type="evidence" value="ECO:0007669"/>
    <property type="project" value="UniProtKB-KW"/>
</dbReference>
<comment type="caution">
    <text evidence="9">The sequence shown here is derived from an EMBL/GenBank/DDBJ whole genome shotgun (WGS) entry which is preliminary data.</text>
</comment>
<evidence type="ECO:0000313" key="9">
    <source>
        <dbReference type="EMBL" id="OZG55439.1"/>
    </source>
</evidence>
<keyword evidence="4" id="KW-0067">ATP-binding</keyword>
<gene>
    <name evidence="9" type="ORF">BTIS_2139</name>
</gene>
<accession>A0A261F8G6</accession>
<proteinExistence type="predicted"/>
<dbReference type="Gene3D" id="3.30.460.10">
    <property type="entry name" value="Beta Polymerase, domain 2"/>
    <property type="match status" value="2"/>
</dbReference>
<dbReference type="Pfam" id="PF03710">
    <property type="entry name" value="GlnE"/>
    <property type="match status" value="2"/>
</dbReference>
<feature type="domain" description="Glutamate-ammonia ligase adenylyltransferase repeated" evidence="7">
    <location>
        <begin position="84"/>
        <end position="332"/>
    </location>
</feature>
<sequence>MEASRLPLREIIRAGISDLNRAQELFTTLASLGVEGYYRSELLEALSSAFDPDTALRHVTELAQHTHESGNPLESLFTGLDGLSRLVAVLGASDEIGRLMLNRPNLIRAVTTGTGYETHLWNRSQRRQAILERIGADPQAATPISDKPIAESTTELRCCYREQLVAIMAKDVTAADPLTIQPTTSRCLSDLADAALEGALAIARHEVAGSERCRFAIIGMGKLGARELNYVSDVDLIYVVEPADPELGHEQLIRIGTKLGVTLQRVCQSVVMGVAEPVLWQIDGGLRPEGKDGPLVRTLDSHLGYYDKWAESWEFQALLKARPVAGDPELGKDYYDRTRPLVWSASKRKNFVYDCQQMRKRVEDLIPKAQKDREIKLGRGGLRDVEFTVQMLQLVHGRTDEALHTASTLDSLQALAGGGYVSRKQAARLAVDYSFERVLEHRQQMWALKRTHLFPDLGKGNAGGIETQRQLDRDAVQNNAELRRLSRAFGMHPEELIERYDATRREVRRLHLDIYYRPMLPNIATLGEDEITLSAEATRERFASIGFADPESAVRHVQALTSGISRSAKINRIILPAVLQWLGDGQNPDMGLLTWRKLEENFGQGSDYLGFLRDSASAGQRLCHILSNSRYLGDAMNKSMESVTWLGHDEDMQPRTRDSLDIQCHAARTRYRDRINDFATVLRAMRRHEIERIGLGWMSSVIDDMQSLDAMTTVYDALIDCALGWSIEHQCGEQGYDEPPAKLAVIGMGRYGGREVNFSSDADVIIIYRPNGGVEDQSAFTFAKNVVDDLRRILMGPISTEAKIELDLDLRPEGKNGPLVRSYESCREYYTSWASTWEHQALLRARYAAGDEALAQDFLETIVNPLRYPSARLTDAELMDIRRLKARVEAERLPRGVRRERHLKLGKGGLSDVEWTVQLLQLQNAGEHPELRVVSTLPALDTLERLGVVGEDDAATLRKAWTMATNARNANYLWSGRANRADVLPDDAYSLGGIAAVLKRPAHRGQDFENELLGVMRRCREVTDRLFYGKEDEE</sequence>
<feature type="domain" description="Glutamate-ammonia ligase adenylyltransferase repeated" evidence="7">
    <location>
        <begin position="620"/>
        <end position="860"/>
    </location>
</feature>
<dbReference type="EMBL" id="MWWV01000020">
    <property type="protein sequence ID" value="OZG55439.1"/>
    <property type="molecule type" value="Genomic_DNA"/>
</dbReference>
<evidence type="ECO:0000256" key="4">
    <source>
        <dbReference type="ARBA" id="ARBA00022840"/>
    </source>
</evidence>
<dbReference type="SUPFAM" id="SSF81593">
    <property type="entry name" value="Nucleotidyltransferase substrate binding subunit/domain"/>
    <property type="match status" value="2"/>
</dbReference>
<dbReference type="CDD" id="cd05401">
    <property type="entry name" value="NT_GlnE_GlnD_like"/>
    <property type="match status" value="2"/>
</dbReference>
<evidence type="ECO:0000256" key="6">
    <source>
        <dbReference type="ARBA" id="ARBA00023268"/>
    </source>
</evidence>
<dbReference type="PANTHER" id="PTHR30621">
    <property type="entry name" value="GLUTAMINE SYNTHETASE ADENYLYLTRANSFERASE"/>
    <property type="match status" value="1"/>
</dbReference>
<keyword evidence="5" id="KW-0460">Magnesium</keyword>
<dbReference type="GO" id="GO:0008882">
    <property type="term" value="F:[glutamate-ammonia-ligase] adenylyltransferase activity"/>
    <property type="evidence" value="ECO:0007669"/>
    <property type="project" value="InterPro"/>
</dbReference>
<dbReference type="InterPro" id="IPR005190">
    <property type="entry name" value="GlnE_rpt_dom"/>
</dbReference>
<keyword evidence="2 9" id="KW-0548">Nucleotidyltransferase</keyword>
<dbReference type="GO" id="GO:0016874">
    <property type="term" value="F:ligase activity"/>
    <property type="evidence" value="ECO:0007669"/>
    <property type="project" value="UniProtKB-KW"/>
</dbReference>
<evidence type="ECO:0000256" key="2">
    <source>
        <dbReference type="ARBA" id="ARBA00022695"/>
    </source>
</evidence>
<dbReference type="Gene3D" id="1.20.120.330">
    <property type="entry name" value="Nucleotidyltransferases domain 2"/>
    <property type="match status" value="2"/>
</dbReference>
<protein>
    <submittedName>
        <fullName evidence="9">Glutamate-ammonia-ligase adenylyltransferase</fullName>
    </submittedName>
</protein>
<keyword evidence="6" id="KW-0511">Multifunctional enzyme</keyword>
<dbReference type="InterPro" id="IPR013546">
    <property type="entry name" value="PII_UdlTrfase/GS_AdlTrfase"/>
</dbReference>
<reference evidence="9 10" key="1">
    <citation type="journal article" date="2017" name="BMC Genomics">
        <title>Comparative genomic and phylogenomic analyses of the Bifidobacteriaceae family.</title>
        <authorList>
            <person name="Lugli G.A."/>
            <person name="Milani C."/>
            <person name="Turroni F."/>
            <person name="Duranti S."/>
            <person name="Mancabelli L."/>
            <person name="Mangifesta M."/>
            <person name="Ferrario C."/>
            <person name="Modesto M."/>
            <person name="Mattarelli P."/>
            <person name="Jiri K."/>
            <person name="van Sinderen D."/>
            <person name="Ventura M."/>
        </authorList>
    </citation>
    <scope>NUCLEOTIDE SEQUENCE [LARGE SCALE GENOMIC DNA]</scope>
    <source>
        <strain evidence="9 10">DSM 100201</strain>
    </source>
</reference>
<evidence type="ECO:0000259" key="7">
    <source>
        <dbReference type="Pfam" id="PF03710"/>
    </source>
</evidence>
<keyword evidence="3" id="KW-0547">Nucleotide-binding</keyword>